<keyword evidence="8" id="KW-1185">Reference proteome</keyword>
<organism evidence="7 8">
    <name type="scientific">Aquilegia coerulea</name>
    <name type="common">Rocky mountain columbine</name>
    <dbReference type="NCBI Taxonomy" id="218851"/>
    <lineage>
        <taxon>Eukaryota</taxon>
        <taxon>Viridiplantae</taxon>
        <taxon>Streptophyta</taxon>
        <taxon>Embryophyta</taxon>
        <taxon>Tracheophyta</taxon>
        <taxon>Spermatophyta</taxon>
        <taxon>Magnoliopsida</taxon>
        <taxon>Ranunculales</taxon>
        <taxon>Ranunculaceae</taxon>
        <taxon>Thalictroideae</taxon>
        <taxon>Aquilegia</taxon>
    </lineage>
</organism>
<dbReference type="AlphaFoldDB" id="A0A2G5CS06"/>
<evidence type="ECO:0000256" key="3">
    <source>
        <dbReference type="ARBA" id="ARBA00023125"/>
    </source>
</evidence>
<sequence length="205" mass="24294">MSSSSRSSSLPHNPRKKVKLAWMQDHVARRNSYRKRKTNLVKKMDELTKLCDVKACSIIYNPYNPEPSVWPSSDEARRLLLQFLTLPDYKQTRKHFNLEYFLKQQIVKLEGKLERAKKSKREEEIIDLIMRSANDEVLHGLKHENVLGMKCYIGRKMKEIYERGYEQTNHGYYGRMVNDPMEAKQFQEVLLDMTMDHSRVQEPPC</sequence>
<keyword evidence="3" id="KW-0238">DNA-binding</keyword>
<dbReference type="OrthoDB" id="605507at2759"/>
<name>A0A2G5CS06_AQUCA</name>
<dbReference type="PROSITE" id="PS50066">
    <property type="entry name" value="MADS_BOX_2"/>
    <property type="match status" value="1"/>
</dbReference>
<dbReference type="SMART" id="SM00432">
    <property type="entry name" value="MADS"/>
    <property type="match status" value="1"/>
</dbReference>
<evidence type="ECO:0000256" key="2">
    <source>
        <dbReference type="ARBA" id="ARBA00023015"/>
    </source>
</evidence>
<evidence type="ECO:0000256" key="5">
    <source>
        <dbReference type="ARBA" id="ARBA00023242"/>
    </source>
</evidence>
<dbReference type="Pfam" id="PF00319">
    <property type="entry name" value="SRF-TF"/>
    <property type="match status" value="1"/>
</dbReference>
<dbReference type="EMBL" id="KZ305056">
    <property type="protein sequence ID" value="PIA34029.1"/>
    <property type="molecule type" value="Genomic_DNA"/>
</dbReference>
<dbReference type="Gene3D" id="3.40.1810.10">
    <property type="entry name" value="Transcription factor, MADS-box"/>
    <property type="match status" value="1"/>
</dbReference>
<dbReference type="CDD" id="cd00266">
    <property type="entry name" value="MADS_SRF_like"/>
    <property type="match status" value="1"/>
</dbReference>
<dbReference type="InterPro" id="IPR002100">
    <property type="entry name" value="TF_MADSbox"/>
</dbReference>
<reference evidence="7 8" key="1">
    <citation type="submission" date="2017-09" db="EMBL/GenBank/DDBJ databases">
        <title>WGS assembly of Aquilegia coerulea Goldsmith.</title>
        <authorList>
            <person name="Hodges S."/>
            <person name="Kramer E."/>
            <person name="Nordborg M."/>
            <person name="Tomkins J."/>
            <person name="Borevitz J."/>
            <person name="Derieg N."/>
            <person name="Yan J."/>
            <person name="Mihaltcheva S."/>
            <person name="Hayes R.D."/>
            <person name="Rokhsar D."/>
        </authorList>
    </citation>
    <scope>NUCLEOTIDE SEQUENCE [LARGE SCALE GENOMIC DNA]</scope>
    <source>
        <strain evidence="8">cv. Goldsmith</strain>
    </source>
</reference>
<evidence type="ECO:0000259" key="6">
    <source>
        <dbReference type="PROSITE" id="PS50066"/>
    </source>
</evidence>
<dbReference type="SUPFAM" id="SSF55455">
    <property type="entry name" value="SRF-like"/>
    <property type="match status" value="1"/>
</dbReference>
<feature type="domain" description="MADS-box" evidence="6">
    <location>
        <begin position="13"/>
        <end position="61"/>
    </location>
</feature>
<accession>A0A2G5CS06</accession>
<evidence type="ECO:0000256" key="4">
    <source>
        <dbReference type="ARBA" id="ARBA00023163"/>
    </source>
</evidence>
<dbReference type="GO" id="GO:0046983">
    <property type="term" value="F:protein dimerization activity"/>
    <property type="evidence" value="ECO:0007669"/>
    <property type="project" value="InterPro"/>
</dbReference>
<keyword evidence="4" id="KW-0804">Transcription</keyword>
<dbReference type="STRING" id="218851.A0A2G5CS06"/>
<dbReference type="GO" id="GO:0000981">
    <property type="term" value="F:DNA-binding transcription factor activity, RNA polymerase II-specific"/>
    <property type="evidence" value="ECO:0007669"/>
    <property type="project" value="InterPro"/>
</dbReference>
<evidence type="ECO:0000313" key="8">
    <source>
        <dbReference type="Proteomes" id="UP000230069"/>
    </source>
</evidence>
<dbReference type="InParanoid" id="A0A2G5CS06"/>
<dbReference type="InterPro" id="IPR033897">
    <property type="entry name" value="SRF-like_MADS-box"/>
</dbReference>
<evidence type="ECO:0000256" key="1">
    <source>
        <dbReference type="ARBA" id="ARBA00004123"/>
    </source>
</evidence>
<gene>
    <name evidence="7" type="ORF">AQUCO_03900139v1</name>
</gene>
<dbReference type="GO" id="GO:0000987">
    <property type="term" value="F:cis-regulatory region sequence-specific DNA binding"/>
    <property type="evidence" value="ECO:0007669"/>
    <property type="project" value="InterPro"/>
</dbReference>
<dbReference type="InterPro" id="IPR036879">
    <property type="entry name" value="TF_MADSbox_sf"/>
</dbReference>
<dbReference type="GO" id="GO:0045944">
    <property type="term" value="P:positive regulation of transcription by RNA polymerase II"/>
    <property type="evidence" value="ECO:0007669"/>
    <property type="project" value="InterPro"/>
</dbReference>
<comment type="subcellular location">
    <subcellularLocation>
        <location evidence="1">Nucleus</location>
    </subcellularLocation>
</comment>
<dbReference type="GO" id="GO:0005634">
    <property type="term" value="C:nucleus"/>
    <property type="evidence" value="ECO:0007669"/>
    <property type="project" value="UniProtKB-SubCell"/>
</dbReference>
<evidence type="ECO:0000313" key="7">
    <source>
        <dbReference type="EMBL" id="PIA34029.1"/>
    </source>
</evidence>
<dbReference type="Proteomes" id="UP000230069">
    <property type="component" value="Unassembled WGS sequence"/>
</dbReference>
<protein>
    <recommendedName>
        <fullName evidence="6">MADS-box domain-containing protein</fullName>
    </recommendedName>
</protein>
<proteinExistence type="predicted"/>
<keyword evidence="5" id="KW-0539">Nucleus</keyword>
<keyword evidence="2" id="KW-0805">Transcription regulation</keyword>